<protein>
    <submittedName>
        <fullName evidence="1">Uncharacterized protein</fullName>
    </submittedName>
</protein>
<keyword evidence="2" id="KW-1185">Reference proteome</keyword>
<dbReference type="Proteomes" id="UP001239111">
    <property type="component" value="Chromosome 2"/>
</dbReference>
<accession>A0ACC2P228</accession>
<sequence>MPYYHLSISLLITRNVKKARRSCRRIIEVPRKFLEDKSDIKLKNILYLIHWCSYITDTQSAGEKQKHKKCPKGSVCDKKKIPTPNKDKKKKPNSMLWYNMQDLRWTTHFFLLIQLTAYAKSQCPEIFRYTRNDTTEELMGIVEIQTPPQGVPLHLCVILSAATVLPTMYVGHIELAKSREESVRAVVRGFPLFYKIYFPVKNPIPVVTSITLNDDLYCRGPSAVGEVVTQMILEHTLYPPRVILPLTEHLLNLISKSNTTVSTSTTSNNFSSMEKTTIDPVHYQTKDHFRKKPDDSSCGIIAEQDSSSLGEKTQSNLRWPWLSAIFMMEEDMKFRCAGNLVTNQHVITVAHCLIEDANEIPPDSLLVSLGRSNLNDWEGTDSLDVRVLEYNVHPDFREFKSIGADLAVIKFAKRITYTPNIRPVCLWMDRSKTDHNIENRGFIVGWNNDEKINQSATEPHLISTSIIPKAECQDTNFLFNRLVNSNKTLCARSEEVGISQSGNDGSGLIMFHSEYNRYHMRGLFLKSLINISGRPNNGKHSIFVDVAEHLGWIYDKIMS</sequence>
<reference evidence="1" key="1">
    <citation type="submission" date="2023-04" db="EMBL/GenBank/DDBJ databases">
        <title>A chromosome-level genome assembly of the parasitoid wasp Eretmocerus hayati.</title>
        <authorList>
            <person name="Zhong Y."/>
            <person name="Liu S."/>
            <person name="Liu Y."/>
        </authorList>
    </citation>
    <scope>NUCLEOTIDE SEQUENCE</scope>
    <source>
        <strain evidence="1">ZJU_SS_LIU_2023</strain>
    </source>
</reference>
<evidence type="ECO:0000313" key="2">
    <source>
        <dbReference type="Proteomes" id="UP001239111"/>
    </source>
</evidence>
<gene>
    <name evidence="1" type="ORF">QAD02_012366</name>
</gene>
<name>A0ACC2P228_9HYME</name>
<comment type="caution">
    <text evidence="1">The sequence shown here is derived from an EMBL/GenBank/DDBJ whole genome shotgun (WGS) entry which is preliminary data.</text>
</comment>
<organism evidence="1 2">
    <name type="scientific">Eretmocerus hayati</name>
    <dbReference type="NCBI Taxonomy" id="131215"/>
    <lineage>
        <taxon>Eukaryota</taxon>
        <taxon>Metazoa</taxon>
        <taxon>Ecdysozoa</taxon>
        <taxon>Arthropoda</taxon>
        <taxon>Hexapoda</taxon>
        <taxon>Insecta</taxon>
        <taxon>Pterygota</taxon>
        <taxon>Neoptera</taxon>
        <taxon>Endopterygota</taxon>
        <taxon>Hymenoptera</taxon>
        <taxon>Apocrita</taxon>
        <taxon>Proctotrupomorpha</taxon>
        <taxon>Chalcidoidea</taxon>
        <taxon>Aphelinidae</taxon>
        <taxon>Aphelininae</taxon>
        <taxon>Eretmocerus</taxon>
    </lineage>
</organism>
<proteinExistence type="predicted"/>
<evidence type="ECO:0000313" key="1">
    <source>
        <dbReference type="EMBL" id="KAJ8676579.1"/>
    </source>
</evidence>
<dbReference type="EMBL" id="CM056742">
    <property type="protein sequence ID" value="KAJ8676579.1"/>
    <property type="molecule type" value="Genomic_DNA"/>
</dbReference>